<feature type="transmembrane region" description="Helical" evidence="4">
    <location>
        <begin position="516"/>
        <end position="538"/>
    </location>
</feature>
<dbReference type="SUPFAM" id="SSF50965">
    <property type="entry name" value="Galactose oxidase, central domain"/>
    <property type="match status" value="1"/>
</dbReference>
<keyword evidence="4" id="KW-0472">Membrane</keyword>
<keyword evidence="2" id="KW-0677">Repeat</keyword>
<proteinExistence type="predicted"/>
<keyword evidence="7" id="KW-1185">Reference proteome</keyword>
<dbReference type="PANTHER" id="PTHR46228">
    <property type="entry name" value="KELCH DOMAIN-CONTAINING PROTEIN"/>
    <property type="match status" value="1"/>
</dbReference>
<protein>
    <submittedName>
        <fullName evidence="6">Uncharacterized protein</fullName>
    </submittedName>
</protein>
<keyword evidence="4" id="KW-1133">Transmembrane helix</keyword>
<feature type="signal peptide" evidence="5">
    <location>
        <begin position="1"/>
        <end position="17"/>
    </location>
</feature>
<gene>
    <name evidence="6" type="ORF">GSTUAT00007880001</name>
</gene>
<accession>A0A292PNE7</accession>
<feature type="chain" id="PRO_5012651889" evidence="5">
    <location>
        <begin position="18"/>
        <end position="633"/>
    </location>
</feature>
<evidence type="ECO:0000256" key="2">
    <source>
        <dbReference type="ARBA" id="ARBA00022737"/>
    </source>
</evidence>
<evidence type="ECO:0000256" key="4">
    <source>
        <dbReference type="SAM" id="Phobius"/>
    </source>
</evidence>
<evidence type="ECO:0000256" key="5">
    <source>
        <dbReference type="SAM" id="SignalP"/>
    </source>
</evidence>
<sequence>MTVLTVLTLCLCTRTLAGDHFERQANAPDTAAIKADPFQQEGLCRRWAHQSTIKNGTLYMFGGNMLLKKNNTAQGIQEVPNTEFLQLDLTKGFRLSENTVPWQKPKINGDTVPPAFSSGAMYNGRDDFVFLYEGQTPKNMPEQSSSIWGYSLTNQTWRITDTWDHDDDRFPSRQSRGAPVITPEGDIGFYIGGLRAYENDTFQGWFYGPEEQLTVLDLVAGKKNKVGRYDAPRASSIYAYPATERLPLKQKRIGPNVVYLPIGKKGSLVLVGGTGEYKVRLSAPPPDSGRKKGGGINPGDVRVNPMSQMDTIWIYDIDGGKWFYQTAVGEMMPWERKNFCMVAATDDSGPNKTHHIFIYGGGTDFKSPMLSMNDTAFDDMYILSLPAFRYYQVKLGDVKPEVRQRMTCHVVNNKQILVLGGHRVNSSEPPTDCQWDELNLFDMNTLQWETEYDPNPPGDSKFAANAEVLAALGAQNQEPALGWDDENLKYLFTGIYPDEQGLEVERQRANARWRRWHIGVGVAGGVLGIALIIVLFFLRRRRQENKALKYELEQLQLYFQYQTTGEIYSSARLSNLSADGDAFVSEKVRPMTFKEKVKFVFGIKASNSQEEIPTIFDGPCKFSVLYKLSRCHH</sequence>
<dbReference type="Gene3D" id="2.120.10.80">
    <property type="entry name" value="Kelch-type beta propeller"/>
    <property type="match status" value="2"/>
</dbReference>
<dbReference type="InterPro" id="IPR011043">
    <property type="entry name" value="Gal_Oxase/kelch_b-propeller"/>
</dbReference>
<feature type="region of interest" description="Disordered" evidence="3">
    <location>
        <begin position="281"/>
        <end position="301"/>
    </location>
</feature>
<keyword evidence="1" id="KW-0880">Kelch repeat</keyword>
<organism evidence="6 7">
    <name type="scientific">Tuber aestivum</name>
    <name type="common">summer truffle</name>
    <dbReference type="NCBI Taxonomy" id="59557"/>
    <lineage>
        <taxon>Eukaryota</taxon>
        <taxon>Fungi</taxon>
        <taxon>Dikarya</taxon>
        <taxon>Ascomycota</taxon>
        <taxon>Pezizomycotina</taxon>
        <taxon>Pezizomycetes</taxon>
        <taxon>Pezizales</taxon>
        <taxon>Tuberaceae</taxon>
        <taxon>Tuber</taxon>
    </lineage>
</organism>
<dbReference type="InterPro" id="IPR015915">
    <property type="entry name" value="Kelch-typ_b-propeller"/>
</dbReference>
<dbReference type="EMBL" id="LN891153">
    <property type="protein sequence ID" value="CUS08010.1"/>
    <property type="molecule type" value="Genomic_DNA"/>
</dbReference>
<keyword evidence="4" id="KW-0812">Transmembrane</keyword>
<evidence type="ECO:0000313" key="7">
    <source>
        <dbReference type="Proteomes" id="UP001412239"/>
    </source>
</evidence>
<evidence type="ECO:0000256" key="3">
    <source>
        <dbReference type="SAM" id="MobiDB-lite"/>
    </source>
</evidence>
<name>A0A292PNE7_9PEZI</name>
<evidence type="ECO:0000313" key="6">
    <source>
        <dbReference type="EMBL" id="CUS08010.1"/>
    </source>
</evidence>
<keyword evidence="5" id="KW-0732">Signal</keyword>
<evidence type="ECO:0000256" key="1">
    <source>
        <dbReference type="ARBA" id="ARBA00022441"/>
    </source>
</evidence>
<dbReference type="PANTHER" id="PTHR46228:SF2">
    <property type="entry name" value="KELCH REPEAT PROTEIN (AFU_ORTHOLOGUE AFUA_4G14350)"/>
    <property type="match status" value="1"/>
</dbReference>
<dbReference type="Proteomes" id="UP001412239">
    <property type="component" value="Unassembled WGS sequence"/>
</dbReference>
<dbReference type="AlphaFoldDB" id="A0A292PNE7"/>
<reference evidence="6" key="1">
    <citation type="submission" date="2015-10" db="EMBL/GenBank/DDBJ databases">
        <authorList>
            <person name="Regsiter A."/>
            <person name="william w."/>
        </authorList>
    </citation>
    <scope>NUCLEOTIDE SEQUENCE</scope>
    <source>
        <strain evidence="6">Montdore</strain>
    </source>
</reference>